<dbReference type="EMBL" id="BSEH01000022">
    <property type="protein sequence ID" value="GLJ56505.1"/>
    <property type="molecule type" value="Genomic_DNA"/>
</dbReference>
<organism evidence="3 4">
    <name type="scientific">Cryptomeria japonica</name>
    <name type="common">Japanese cedar</name>
    <name type="synonym">Cupressus japonica</name>
    <dbReference type="NCBI Taxonomy" id="3369"/>
    <lineage>
        <taxon>Eukaryota</taxon>
        <taxon>Viridiplantae</taxon>
        <taxon>Streptophyta</taxon>
        <taxon>Embryophyta</taxon>
        <taxon>Tracheophyta</taxon>
        <taxon>Spermatophyta</taxon>
        <taxon>Pinopsida</taxon>
        <taxon>Pinidae</taxon>
        <taxon>Conifers II</taxon>
        <taxon>Cupressales</taxon>
        <taxon>Cupressaceae</taxon>
        <taxon>Cryptomeria</taxon>
    </lineage>
</organism>
<evidence type="ECO:0000256" key="2">
    <source>
        <dbReference type="SAM" id="SignalP"/>
    </source>
</evidence>
<evidence type="ECO:0000256" key="1">
    <source>
        <dbReference type="SAM" id="MobiDB-lite"/>
    </source>
</evidence>
<reference evidence="3" key="1">
    <citation type="submission" date="2022-12" db="EMBL/GenBank/DDBJ databases">
        <title>Chromosome-Level Genome Assembly of Japanese Cedar (Cryptomeriajaponica D. Don).</title>
        <authorList>
            <person name="Fujino T."/>
            <person name="Yamaguchi K."/>
            <person name="Yokoyama T."/>
            <person name="Hamanaka T."/>
            <person name="Harazono Y."/>
            <person name="Kamada H."/>
            <person name="Kobayashi W."/>
            <person name="Ujino-Ihara T."/>
            <person name="Uchiyama K."/>
            <person name="Matsumoto A."/>
            <person name="Izuno A."/>
            <person name="Tsumura Y."/>
            <person name="Toyoda A."/>
            <person name="Shigenobu S."/>
            <person name="Moriguchi Y."/>
            <person name="Ueno S."/>
            <person name="Kasahara M."/>
        </authorList>
    </citation>
    <scope>NUCLEOTIDE SEQUENCE</scope>
</reference>
<accession>A0AAD3NPY0</accession>
<protein>
    <submittedName>
        <fullName evidence="3">Uncharacterized protein</fullName>
    </submittedName>
</protein>
<sequence length="140" mass="14280">MLLDLLLVLDPHMLLALLLDLDMAARLLPMLPLLLSQPLPMLPSYSVYASYAAESTKQRDATGIGYTNAPTLAPAPTVAFALGVAYTRHYAAGGTGDATGIAATRKSGYGSVSAADGSTGVSGAAGRDAPLSRSLTGSRS</sequence>
<dbReference type="Proteomes" id="UP001234787">
    <property type="component" value="Unassembled WGS sequence"/>
</dbReference>
<dbReference type="AlphaFoldDB" id="A0AAD3NPY0"/>
<proteinExistence type="predicted"/>
<feature type="signal peptide" evidence="2">
    <location>
        <begin position="1"/>
        <end position="16"/>
    </location>
</feature>
<gene>
    <name evidence="3" type="ORF">SUGI_1226480</name>
</gene>
<feature type="region of interest" description="Disordered" evidence="1">
    <location>
        <begin position="109"/>
        <end position="140"/>
    </location>
</feature>
<evidence type="ECO:0000313" key="4">
    <source>
        <dbReference type="Proteomes" id="UP001234787"/>
    </source>
</evidence>
<evidence type="ECO:0000313" key="3">
    <source>
        <dbReference type="EMBL" id="GLJ56505.1"/>
    </source>
</evidence>
<comment type="caution">
    <text evidence="3">The sequence shown here is derived from an EMBL/GenBank/DDBJ whole genome shotgun (WGS) entry which is preliminary data.</text>
</comment>
<keyword evidence="2" id="KW-0732">Signal</keyword>
<keyword evidence="4" id="KW-1185">Reference proteome</keyword>
<name>A0AAD3NPY0_CRYJA</name>
<feature type="chain" id="PRO_5041997040" evidence="2">
    <location>
        <begin position="17"/>
        <end position="140"/>
    </location>
</feature>